<evidence type="ECO:0000256" key="2">
    <source>
        <dbReference type="SAM" id="Phobius"/>
    </source>
</evidence>
<accession>A0AA38PCN0</accession>
<keyword evidence="4" id="KW-1185">Reference proteome</keyword>
<keyword evidence="2" id="KW-1133">Transmembrane helix</keyword>
<dbReference type="EMBL" id="MU806088">
    <property type="protein sequence ID" value="KAJ3840235.1"/>
    <property type="molecule type" value="Genomic_DNA"/>
</dbReference>
<proteinExistence type="predicted"/>
<evidence type="ECO:0000256" key="1">
    <source>
        <dbReference type="SAM" id="MobiDB-lite"/>
    </source>
</evidence>
<keyword evidence="2" id="KW-0472">Membrane</keyword>
<protein>
    <submittedName>
        <fullName evidence="3">Uncharacterized protein</fullName>
    </submittedName>
</protein>
<feature type="transmembrane region" description="Helical" evidence="2">
    <location>
        <begin position="27"/>
        <end position="44"/>
    </location>
</feature>
<keyword evidence="2" id="KW-0812">Transmembrane</keyword>
<feature type="region of interest" description="Disordered" evidence="1">
    <location>
        <begin position="1"/>
        <end position="20"/>
    </location>
</feature>
<feature type="compositionally biased region" description="Basic and acidic residues" evidence="1">
    <location>
        <begin position="1"/>
        <end position="17"/>
    </location>
</feature>
<dbReference type="Proteomes" id="UP001163846">
    <property type="component" value="Unassembled WGS sequence"/>
</dbReference>
<name>A0AA38PCN0_9AGAR</name>
<evidence type="ECO:0000313" key="4">
    <source>
        <dbReference type="Proteomes" id="UP001163846"/>
    </source>
</evidence>
<evidence type="ECO:0000313" key="3">
    <source>
        <dbReference type="EMBL" id="KAJ3840235.1"/>
    </source>
</evidence>
<feature type="region of interest" description="Disordered" evidence="1">
    <location>
        <begin position="72"/>
        <end position="102"/>
    </location>
</feature>
<organism evidence="3 4">
    <name type="scientific">Lentinula raphanica</name>
    <dbReference type="NCBI Taxonomy" id="153919"/>
    <lineage>
        <taxon>Eukaryota</taxon>
        <taxon>Fungi</taxon>
        <taxon>Dikarya</taxon>
        <taxon>Basidiomycota</taxon>
        <taxon>Agaricomycotina</taxon>
        <taxon>Agaricomycetes</taxon>
        <taxon>Agaricomycetidae</taxon>
        <taxon>Agaricales</taxon>
        <taxon>Marasmiineae</taxon>
        <taxon>Omphalotaceae</taxon>
        <taxon>Lentinula</taxon>
    </lineage>
</organism>
<reference evidence="3" key="1">
    <citation type="submission" date="2022-08" db="EMBL/GenBank/DDBJ databases">
        <authorList>
            <consortium name="DOE Joint Genome Institute"/>
            <person name="Min B."/>
            <person name="Riley R."/>
            <person name="Sierra-Patev S."/>
            <person name="Naranjo-Ortiz M."/>
            <person name="Looney B."/>
            <person name="Konkel Z."/>
            <person name="Slot J.C."/>
            <person name="Sakamoto Y."/>
            <person name="Steenwyk J.L."/>
            <person name="Rokas A."/>
            <person name="Carro J."/>
            <person name="Camarero S."/>
            <person name="Ferreira P."/>
            <person name="Molpeceres G."/>
            <person name="Ruiz-Duenas F.J."/>
            <person name="Serrano A."/>
            <person name="Henrissat B."/>
            <person name="Drula E."/>
            <person name="Hughes K.W."/>
            <person name="Mata J.L."/>
            <person name="Ishikawa N.K."/>
            <person name="Vargas-Isla R."/>
            <person name="Ushijima S."/>
            <person name="Smith C.A."/>
            <person name="Ahrendt S."/>
            <person name="Andreopoulos W."/>
            <person name="He G."/>
            <person name="Labutti K."/>
            <person name="Lipzen A."/>
            <person name="Ng V."/>
            <person name="Sandor L."/>
            <person name="Barry K."/>
            <person name="Martinez A.T."/>
            <person name="Xiao Y."/>
            <person name="Gibbons J.G."/>
            <person name="Terashima K."/>
            <person name="Hibbett D.S."/>
            <person name="Grigoriev I.V."/>
        </authorList>
    </citation>
    <scope>NUCLEOTIDE SEQUENCE</scope>
    <source>
        <strain evidence="3">TFB9207</strain>
    </source>
</reference>
<comment type="caution">
    <text evidence="3">The sequence shown here is derived from an EMBL/GenBank/DDBJ whole genome shotgun (WGS) entry which is preliminary data.</text>
</comment>
<sequence>MTDSKLDSTPRGGHESPKAQLWSQSKTVFFLYFDMSLAALLGSARKFVLGKRAKVWPVAADFLVHHVGRVTSASTPSTSATRRDGSNPQGYEPEKKRKRSDSCNLALPECLGLSKKPASLWASPK</sequence>
<gene>
    <name evidence="3" type="ORF">F5878DRAFT_659593</name>
</gene>
<dbReference type="AlphaFoldDB" id="A0AA38PCN0"/>